<sequence length="159" mass="16527">MVMTGSARTGSSARTAAATSSCGPSACAVAARGAARPVLGVASLARRARRSSNEGVLVARSGPKGVEDLANFDDDGVEIKDEGAPTSDWKGQFFGTYLQLGVWVSVLSFAGYTGYTKILESADAAQDVGLLVAPSTAAIFLIFSFMTYTFVIQKKASEE</sequence>
<proteinExistence type="predicted"/>
<keyword evidence="3" id="KW-1185">Reference proteome</keyword>
<accession>A0AAX4P780</accession>
<feature type="transmembrane region" description="Helical" evidence="1">
    <location>
        <begin position="97"/>
        <end position="116"/>
    </location>
</feature>
<feature type="transmembrane region" description="Helical" evidence="1">
    <location>
        <begin position="128"/>
        <end position="151"/>
    </location>
</feature>
<gene>
    <name evidence="2" type="ORF">HKI87_04g33370</name>
</gene>
<keyword evidence="1" id="KW-1133">Transmembrane helix</keyword>
<keyword evidence="1" id="KW-0472">Membrane</keyword>
<dbReference type="EMBL" id="CP151504">
    <property type="protein sequence ID" value="WZN61802.1"/>
    <property type="molecule type" value="Genomic_DNA"/>
</dbReference>
<keyword evidence="1" id="KW-0812">Transmembrane</keyword>
<reference evidence="2 3" key="1">
    <citation type="submission" date="2024-03" db="EMBL/GenBank/DDBJ databases">
        <title>Complete genome sequence of the green alga Chloropicon roscoffensis RCC1871.</title>
        <authorList>
            <person name="Lemieux C."/>
            <person name="Pombert J.-F."/>
            <person name="Otis C."/>
            <person name="Turmel M."/>
        </authorList>
    </citation>
    <scope>NUCLEOTIDE SEQUENCE [LARGE SCALE GENOMIC DNA]</scope>
    <source>
        <strain evidence="2 3">RCC1871</strain>
    </source>
</reference>
<protein>
    <submittedName>
        <fullName evidence="2">Uncharacterized protein</fullName>
    </submittedName>
</protein>
<name>A0AAX4P780_9CHLO</name>
<dbReference type="AlphaFoldDB" id="A0AAX4P780"/>
<evidence type="ECO:0000313" key="3">
    <source>
        <dbReference type="Proteomes" id="UP001472866"/>
    </source>
</evidence>
<evidence type="ECO:0000313" key="2">
    <source>
        <dbReference type="EMBL" id="WZN61802.1"/>
    </source>
</evidence>
<dbReference type="Proteomes" id="UP001472866">
    <property type="component" value="Chromosome 04"/>
</dbReference>
<evidence type="ECO:0000256" key="1">
    <source>
        <dbReference type="SAM" id="Phobius"/>
    </source>
</evidence>
<organism evidence="2 3">
    <name type="scientific">Chloropicon roscoffensis</name>
    <dbReference type="NCBI Taxonomy" id="1461544"/>
    <lineage>
        <taxon>Eukaryota</taxon>
        <taxon>Viridiplantae</taxon>
        <taxon>Chlorophyta</taxon>
        <taxon>Chloropicophyceae</taxon>
        <taxon>Chloropicales</taxon>
        <taxon>Chloropicaceae</taxon>
        <taxon>Chloropicon</taxon>
    </lineage>
</organism>